<comment type="caution">
    <text evidence="4">The sequence shown here is derived from an EMBL/GenBank/DDBJ whole genome shotgun (WGS) entry which is preliminary data.</text>
</comment>
<keyword evidence="1" id="KW-0677">Repeat</keyword>
<evidence type="ECO:0000313" key="5">
    <source>
        <dbReference type="Proteomes" id="UP000654075"/>
    </source>
</evidence>
<reference evidence="4" key="1">
    <citation type="submission" date="2021-02" db="EMBL/GenBank/DDBJ databases">
        <authorList>
            <person name="Dougan E. K."/>
            <person name="Rhodes N."/>
            <person name="Thang M."/>
            <person name="Chan C."/>
        </authorList>
    </citation>
    <scope>NUCLEOTIDE SEQUENCE</scope>
</reference>
<dbReference type="PANTHER" id="PTHR45883">
    <property type="entry name" value="HSC70-INTERACTING PROTEIN"/>
    <property type="match status" value="1"/>
</dbReference>
<dbReference type="OrthoDB" id="533763at2759"/>
<feature type="compositionally biased region" description="Basic and acidic residues" evidence="3">
    <location>
        <begin position="18"/>
        <end position="28"/>
    </location>
</feature>
<dbReference type="GO" id="GO:0030544">
    <property type="term" value="F:Hsp70 protein binding"/>
    <property type="evidence" value="ECO:0007669"/>
    <property type="project" value="TreeGrafter"/>
</dbReference>
<feature type="compositionally biased region" description="Acidic residues" evidence="3">
    <location>
        <begin position="419"/>
        <end position="442"/>
    </location>
</feature>
<dbReference type="InterPro" id="IPR011990">
    <property type="entry name" value="TPR-like_helical_dom_sf"/>
</dbReference>
<feature type="region of interest" description="Disordered" evidence="3">
    <location>
        <begin position="578"/>
        <end position="604"/>
    </location>
</feature>
<protein>
    <submittedName>
        <fullName evidence="4">Uncharacterized protein</fullName>
    </submittedName>
</protein>
<name>A0A813HSD4_POLGL</name>
<proteinExistence type="predicted"/>
<dbReference type="SUPFAM" id="SSF48452">
    <property type="entry name" value="TPR-like"/>
    <property type="match status" value="2"/>
</dbReference>
<gene>
    <name evidence="4" type="ORF">PGLA1383_LOCUS55200</name>
</gene>
<feature type="compositionally biased region" description="Basic and acidic residues" evidence="3">
    <location>
        <begin position="453"/>
        <end position="468"/>
    </location>
</feature>
<organism evidence="4 5">
    <name type="scientific">Polarella glacialis</name>
    <name type="common">Dinoflagellate</name>
    <dbReference type="NCBI Taxonomy" id="89957"/>
    <lineage>
        <taxon>Eukaryota</taxon>
        <taxon>Sar</taxon>
        <taxon>Alveolata</taxon>
        <taxon>Dinophyceae</taxon>
        <taxon>Suessiales</taxon>
        <taxon>Suessiaceae</taxon>
        <taxon>Polarella</taxon>
    </lineage>
</organism>
<dbReference type="SMART" id="SM00028">
    <property type="entry name" value="TPR"/>
    <property type="match status" value="4"/>
</dbReference>
<keyword evidence="5" id="KW-1185">Reference proteome</keyword>
<dbReference type="Gene3D" id="1.25.40.10">
    <property type="entry name" value="Tetratricopeptide repeat domain"/>
    <property type="match status" value="2"/>
</dbReference>
<evidence type="ECO:0000256" key="2">
    <source>
        <dbReference type="ARBA" id="ARBA00022803"/>
    </source>
</evidence>
<feature type="region of interest" description="Disordered" evidence="3">
    <location>
        <begin position="365"/>
        <end position="477"/>
    </location>
</feature>
<dbReference type="AlphaFoldDB" id="A0A813HSD4"/>
<evidence type="ECO:0000313" key="4">
    <source>
        <dbReference type="EMBL" id="CAE8640302.1"/>
    </source>
</evidence>
<feature type="compositionally biased region" description="Pro residues" evidence="3">
    <location>
        <begin position="379"/>
        <end position="407"/>
    </location>
</feature>
<feature type="non-terminal residue" evidence="4">
    <location>
        <position position="604"/>
    </location>
</feature>
<dbReference type="Proteomes" id="UP000654075">
    <property type="component" value="Unassembled WGS sequence"/>
</dbReference>
<evidence type="ECO:0000256" key="1">
    <source>
        <dbReference type="ARBA" id="ARBA00022737"/>
    </source>
</evidence>
<dbReference type="PANTHER" id="PTHR45883:SF2">
    <property type="entry name" value="HSC70-INTERACTING PROTEIN"/>
    <property type="match status" value="1"/>
</dbReference>
<feature type="compositionally biased region" description="Low complexity" evidence="3">
    <location>
        <begin position="408"/>
        <end position="418"/>
    </location>
</feature>
<dbReference type="EMBL" id="CAJNNV010032548">
    <property type="protein sequence ID" value="CAE8640302.1"/>
    <property type="molecule type" value="Genomic_DNA"/>
</dbReference>
<sequence>DSDRLPKDSGPFPALPPRKVEEPSDARKRVLAKVKQQAQDLHLDGHADKALQKYTELIRTGGASALVLAARAALLLKLDRPCASIRDACAAVQLNPDCGKAYHVRGAAHQKLGHFRKAHRDLSQGQKLDFSEESVGMHAFCAKKAGLQQDTKTGRWYDPNKEGAQKAVELLMRAEGQAQEPKKKPLAPPTKQLRPGQAVKLGGLKAAAHLNGRRALVMRLSPDKEDRWEVEIRLDRGIVEVKAIRSENIIEIRANQGAEWQMQERLFAEERKKREKEEVRWKEEEERLKRMEGLRKDSLRAEGMPDMDPSEKLEAEMSMLPLDHEAMSLLRRLRPKEALECLQQVGVQGISANVSSYIKIKVKQKLGEPDSEDEKPQKMPTPVPARAPPPMQPPSAPPPAPAPPAPAPAAAQAPSAPIEEPEDDSEDSDDEDFDLLPEDAEPLLDSGFNEPEPSEKQEEALSKWKQEAAEALESGDARTALDRYTEAIQGGGASALMLAKRGELLLKQKRPLAAIKDCSAALALNEDMGKAYRIRGIANRKLGRYADAKKDLVLAQKLDFDEGISAIEKFVTEKVRLAEKKESKKRRRTGDAGGTPDAKRAKDS</sequence>
<feature type="region of interest" description="Disordered" evidence="3">
    <location>
        <begin position="1"/>
        <end position="31"/>
    </location>
</feature>
<evidence type="ECO:0000256" key="3">
    <source>
        <dbReference type="SAM" id="MobiDB-lite"/>
    </source>
</evidence>
<dbReference type="InterPro" id="IPR019734">
    <property type="entry name" value="TPR_rpt"/>
</dbReference>
<keyword evidence="2" id="KW-0802">TPR repeat</keyword>
<accession>A0A813HSD4</accession>